<evidence type="ECO:0000313" key="3">
    <source>
        <dbReference type="Proteomes" id="UP000761411"/>
    </source>
</evidence>
<dbReference type="InterPro" id="IPR000086">
    <property type="entry name" value="NUDIX_hydrolase_dom"/>
</dbReference>
<reference evidence="2 3" key="1">
    <citation type="journal article" date="2021" name="Microorganisms">
        <title>Bacterial Dimethylsulfoniopropionate Biosynthesis in the East China Sea.</title>
        <authorList>
            <person name="Liu J."/>
            <person name="Zhang Y."/>
            <person name="Liu J."/>
            <person name="Zhong H."/>
            <person name="Williams B.T."/>
            <person name="Zheng Y."/>
            <person name="Curson A.R.J."/>
            <person name="Sun C."/>
            <person name="Sun H."/>
            <person name="Song D."/>
            <person name="Wagner Mackenzie B."/>
            <person name="Bermejo Martinez A."/>
            <person name="Todd J.D."/>
            <person name="Zhang X.H."/>
        </authorList>
    </citation>
    <scope>NUCLEOTIDE SEQUENCE [LARGE SCALE GENOMIC DNA]</scope>
    <source>
        <strain evidence="2 3">ESS08</strain>
    </source>
</reference>
<protein>
    <submittedName>
        <fullName evidence="2">NUDIX domain-containing protein</fullName>
    </submittedName>
</protein>
<dbReference type="CDD" id="cd02883">
    <property type="entry name" value="NUDIX_Hydrolase"/>
    <property type="match status" value="1"/>
</dbReference>
<dbReference type="Proteomes" id="UP000761411">
    <property type="component" value="Unassembled WGS sequence"/>
</dbReference>
<comment type="caution">
    <text evidence="2">The sequence shown here is derived from an EMBL/GenBank/DDBJ whole genome shotgun (WGS) entry which is preliminary data.</text>
</comment>
<sequence length="164" mass="19190">MITTYVNWNNARVKLTWKKSDQLPPRDLISSVHGFCFLENMVLLVNLNHRGWDMTGGHIEDGESAEECFKRETMEEAYVSGDCTLLGSIIVDHSENSQWNDNSPYPKIGFQVFYRMDITEVHKFEAEYESSERIFVNIGQVREYYHEWHELYEHILSCAASEKS</sequence>
<accession>A0A944CKG5</accession>
<dbReference type="Pfam" id="PF00293">
    <property type="entry name" value="NUDIX"/>
    <property type="match status" value="1"/>
</dbReference>
<dbReference type="AlphaFoldDB" id="A0A944CKG5"/>
<dbReference type="EMBL" id="QTKX01000001">
    <property type="protein sequence ID" value="MBS8264080.1"/>
    <property type="molecule type" value="Genomic_DNA"/>
</dbReference>
<name>A0A944CKG5_9BACI</name>
<organism evidence="2 3">
    <name type="scientific">Mesobacillus boroniphilus</name>
    <dbReference type="NCBI Taxonomy" id="308892"/>
    <lineage>
        <taxon>Bacteria</taxon>
        <taxon>Bacillati</taxon>
        <taxon>Bacillota</taxon>
        <taxon>Bacilli</taxon>
        <taxon>Bacillales</taxon>
        <taxon>Bacillaceae</taxon>
        <taxon>Mesobacillus</taxon>
    </lineage>
</organism>
<dbReference type="InterPro" id="IPR015797">
    <property type="entry name" value="NUDIX_hydrolase-like_dom_sf"/>
</dbReference>
<evidence type="ECO:0000259" key="1">
    <source>
        <dbReference type="PROSITE" id="PS51462"/>
    </source>
</evidence>
<gene>
    <name evidence="2" type="ORF">DYI25_06495</name>
</gene>
<dbReference type="PROSITE" id="PS51462">
    <property type="entry name" value="NUDIX"/>
    <property type="match status" value="1"/>
</dbReference>
<keyword evidence="3" id="KW-1185">Reference proteome</keyword>
<evidence type="ECO:0000313" key="2">
    <source>
        <dbReference type="EMBL" id="MBS8264080.1"/>
    </source>
</evidence>
<dbReference type="SUPFAM" id="SSF55811">
    <property type="entry name" value="Nudix"/>
    <property type="match status" value="1"/>
</dbReference>
<dbReference type="Gene3D" id="3.90.79.10">
    <property type="entry name" value="Nucleoside Triphosphate Pyrophosphohydrolase"/>
    <property type="match status" value="1"/>
</dbReference>
<dbReference type="RefSeq" id="WP_213367596.1">
    <property type="nucleotide sequence ID" value="NZ_QTKX01000001.1"/>
</dbReference>
<proteinExistence type="predicted"/>
<feature type="domain" description="Nudix hydrolase" evidence="1">
    <location>
        <begin position="25"/>
        <end position="157"/>
    </location>
</feature>